<dbReference type="InterPro" id="IPR032818">
    <property type="entry name" value="DedA-like"/>
</dbReference>
<keyword evidence="3 7" id="KW-1003">Cell membrane</keyword>
<dbReference type="PANTHER" id="PTHR30353">
    <property type="entry name" value="INNER MEMBRANE PROTEIN DEDA-RELATED"/>
    <property type="match status" value="1"/>
</dbReference>
<comment type="caution">
    <text evidence="10">The sequence shown here is derived from an EMBL/GenBank/DDBJ whole genome shotgun (WGS) entry which is preliminary data.</text>
</comment>
<feature type="transmembrane region" description="Helical" evidence="7">
    <location>
        <begin position="173"/>
        <end position="192"/>
    </location>
</feature>
<proteinExistence type="inferred from homology"/>
<reference evidence="10 11" key="1">
    <citation type="submission" date="2021-08" db="EMBL/GenBank/DDBJ databases">
        <title>WGS of actinomycetes from Thailand.</title>
        <authorList>
            <person name="Thawai C."/>
        </authorList>
    </citation>
    <scope>NUCLEOTIDE SEQUENCE [LARGE SCALE GENOMIC DNA]</scope>
    <source>
        <strain evidence="10 11">PLK6-54</strain>
    </source>
</reference>
<comment type="similarity">
    <text evidence="2 7">Belongs to the DedA family.</text>
</comment>
<name>A0ABS7Q849_9ACTN</name>
<dbReference type="PANTHER" id="PTHR30353:SF0">
    <property type="entry name" value="TRANSMEMBRANE PROTEIN"/>
    <property type="match status" value="1"/>
</dbReference>
<dbReference type="Proteomes" id="UP000778578">
    <property type="component" value="Unassembled WGS sequence"/>
</dbReference>
<feature type="transmembrane region" description="Helical" evidence="7">
    <location>
        <begin position="111"/>
        <end position="133"/>
    </location>
</feature>
<feature type="transmembrane region" description="Helical" evidence="7">
    <location>
        <begin position="139"/>
        <end position="161"/>
    </location>
</feature>
<keyword evidence="4 7" id="KW-0812">Transmembrane</keyword>
<feature type="transmembrane region" description="Helical" evidence="7">
    <location>
        <begin position="12"/>
        <end position="36"/>
    </location>
</feature>
<evidence type="ECO:0000256" key="6">
    <source>
        <dbReference type="ARBA" id="ARBA00023136"/>
    </source>
</evidence>
<evidence type="ECO:0000256" key="2">
    <source>
        <dbReference type="ARBA" id="ARBA00010792"/>
    </source>
</evidence>
<evidence type="ECO:0000256" key="3">
    <source>
        <dbReference type="ARBA" id="ARBA00022475"/>
    </source>
</evidence>
<comment type="subcellular location">
    <subcellularLocation>
        <location evidence="1 7">Cell membrane</location>
        <topology evidence="1 7">Multi-pass membrane protein</topology>
    </subcellularLocation>
</comment>
<keyword evidence="6 7" id="KW-0472">Membrane</keyword>
<dbReference type="RefSeq" id="WP_222963464.1">
    <property type="nucleotide sequence ID" value="NZ_JAINZZ010000019.1"/>
</dbReference>
<sequence>MHSITDWLQHASAPMVYAVVGALVFCEDALFFGFVLPGETAVVLGGVVASQGHVSVYWLCVVVVLAAVLGDSVGYEVGARFGPRILEIRFLRKHRDRIGSAQELIRRRGPVAVFLGRFIAFFRALMPALAGISHMPYRVFLVFNAAGGLVWGVGFTLLGYFAGTAYKQVERTAGTAVAIAVAGIVVVALIVWEVRRHRRGEGKQGRGRKPGEAGESGSAEEHGGHAPSGGAHEASVDRSGGYEAARESHARHQPDGNGDGNGNGPAVPEEQQRRPG</sequence>
<protein>
    <submittedName>
        <fullName evidence="10">DedA family protein</fullName>
    </submittedName>
</protein>
<dbReference type="InterPro" id="IPR032816">
    <property type="entry name" value="VTT_dom"/>
</dbReference>
<feature type="compositionally biased region" description="Basic and acidic residues" evidence="8">
    <location>
        <begin position="201"/>
        <end position="212"/>
    </location>
</feature>
<evidence type="ECO:0000313" key="11">
    <source>
        <dbReference type="Proteomes" id="UP000778578"/>
    </source>
</evidence>
<evidence type="ECO:0000256" key="8">
    <source>
        <dbReference type="SAM" id="MobiDB-lite"/>
    </source>
</evidence>
<accession>A0ABS7Q849</accession>
<keyword evidence="5 7" id="KW-1133">Transmembrane helix</keyword>
<evidence type="ECO:0000256" key="1">
    <source>
        <dbReference type="ARBA" id="ARBA00004651"/>
    </source>
</evidence>
<dbReference type="Pfam" id="PF09335">
    <property type="entry name" value="VTT_dom"/>
    <property type="match status" value="1"/>
</dbReference>
<gene>
    <name evidence="10" type="ORF">K7862_17045</name>
</gene>
<dbReference type="EMBL" id="JAINZZ010000019">
    <property type="protein sequence ID" value="MBY8879325.1"/>
    <property type="molecule type" value="Genomic_DNA"/>
</dbReference>
<evidence type="ECO:0000256" key="5">
    <source>
        <dbReference type="ARBA" id="ARBA00022989"/>
    </source>
</evidence>
<feature type="region of interest" description="Disordered" evidence="8">
    <location>
        <begin position="199"/>
        <end position="276"/>
    </location>
</feature>
<keyword evidence="11" id="KW-1185">Reference proteome</keyword>
<evidence type="ECO:0000256" key="7">
    <source>
        <dbReference type="RuleBase" id="RU367016"/>
    </source>
</evidence>
<feature type="compositionally biased region" description="Basic and acidic residues" evidence="8">
    <location>
        <begin position="244"/>
        <end position="254"/>
    </location>
</feature>
<feature type="domain" description="VTT" evidence="9">
    <location>
        <begin position="36"/>
        <end position="160"/>
    </location>
</feature>
<evidence type="ECO:0000313" key="10">
    <source>
        <dbReference type="EMBL" id="MBY8879325.1"/>
    </source>
</evidence>
<evidence type="ECO:0000256" key="4">
    <source>
        <dbReference type="ARBA" id="ARBA00022692"/>
    </source>
</evidence>
<evidence type="ECO:0000259" key="9">
    <source>
        <dbReference type="Pfam" id="PF09335"/>
    </source>
</evidence>
<organism evidence="10 11">
    <name type="scientific">Actinacidiphila acidipaludis</name>
    <dbReference type="NCBI Taxonomy" id="2873382"/>
    <lineage>
        <taxon>Bacteria</taxon>
        <taxon>Bacillati</taxon>
        <taxon>Actinomycetota</taxon>
        <taxon>Actinomycetes</taxon>
        <taxon>Kitasatosporales</taxon>
        <taxon>Streptomycetaceae</taxon>
        <taxon>Actinacidiphila</taxon>
    </lineage>
</organism>